<evidence type="ECO:0000259" key="1">
    <source>
        <dbReference type="PROSITE" id="PS51717"/>
    </source>
</evidence>
<protein>
    <recommendedName>
        <fullName evidence="1">VLIG-type G domain-containing protein</fullName>
    </recommendedName>
</protein>
<dbReference type="SUPFAM" id="SSF52540">
    <property type="entry name" value="P-loop containing nucleoside triphosphate hydrolases"/>
    <property type="match status" value="1"/>
</dbReference>
<evidence type="ECO:0000313" key="3">
    <source>
        <dbReference type="EMBL" id="CAF3949797.1"/>
    </source>
</evidence>
<dbReference type="InterPro" id="IPR030383">
    <property type="entry name" value="G_VLIG_dom"/>
</dbReference>
<dbReference type="Proteomes" id="UP000663829">
    <property type="component" value="Unassembled WGS sequence"/>
</dbReference>
<dbReference type="Gene3D" id="3.40.50.300">
    <property type="entry name" value="P-loop containing nucleotide triphosphate hydrolases"/>
    <property type="match status" value="1"/>
</dbReference>
<dbReference type="AlphaFoldDB" id="A0A814V886"/>
<organism evidence="2 4">
    <name type="scientific">Didymodactylos carnosus</name>
    <dbReference type="NCBI Taxonomy" id="1234261"/>
    <lineage>
        <taxon>Eukaryota</taxon>
        <taxon>Metazoa</taxon>
        <taxon>Spiralia</taxon>
        <taxon>Gnathifera</taxon>
        <taxon>Rotifera</taxon>
        <taxon>Eurotatoria</taxon>
        <taxon>Bdelloidea</taxon>
        <taxon>Philodinida</taxon>
        <taxon>Philodinidae</taxon>
        <taxon>Didymodactylos</taxon>
    </lineage>
</organism>
<gene>
    <name evidence="2" type="ORF">GPM918_LOCUS22925</name>
    <name evidence="3" type="ORF">SRO942_LOCUS22925</name>
</gene>
<comment type="caution">
    <text evidence="2">The sequence shown here is derived from an EMBL/GenBank/DDBJ whole genome shotgun (WGS) entry which is preliminary data.</text>
</comment>
<evidence type="ECO:0000313" key="4">
    <source>
        <dbReference type="Proteomes" id="UP000663829"/>
    </source>
</evidence>
<proteinExistence type="predicted"/>
<accession>A0A814V886</accession>
<dbReference type="GO" id="GO:0005525">
    <property type="term" value="F:GTP binding"/>
    <property type="evidence" value="ECO:0007669"/>
    <property type="project" value="InterPro"/>
</dbReference>
<dbReference type="PANTHER" id="PTHR22796:SF1">
    <property type="entry name" value="VWFA DOMAIN-CONTAINING PROTEIN"/>
    <property type="match status" value="1"/>
</dbReference>
<dbReference type="PANTHER" id="PTHR22796">
    <property type="entry name" value="URG4-RELATED"/>
    <property type="match status" value="1"/>
</dbReference>
<dbReference type="EMBL" id="CAJOBC010008005">
    <property type="protein sequence ID" value="CAF3949797.1"/>
    <property type="molecule type" value="Genomic_DNA"/>
</dbReference>
<dbReference type="Proteomes" id="UP000681722">
    <property type="component" value="Unassembled WGS sequence"/>
</dbReference>
<reference evidence="2" key="1">
    <citation type="submission" date="2021-02" db="EMBL/GenBank/DDBJ databases">
        <authorList>
            <person name="Nowell W R."/>
        </authorList>
    </citation>
    <scope>NUCLEOTIDE SEQUENCE</scope>
</reference>
<sequence length="254" mass="29701">QKYVDYFILQGLDEQRLTDLIQAVELIYVNKTMSNVIEKTVEEFYAHHSFQTFIRACLIPMMYLLKRQQNLDLIVNNIVLELMDTTNGLNQDILKNVRTLTALCHPIDRDALKHQLLRLSNDEYRQFYRDTSESTRSLKQILFEAIRDGNMTDYFRIYSEFIEICKYRTQLTRIDVYGSSSKELFSLQGKLPQSSGKSTLLNYMFGTLFDVREGQCIYDTYDSVVKANSSDFDYILLIDSGGLLSIERGDREYD</sequence>
<evidence type="ECO:0000313" key="2">
    <source>
        <dbReference type="EMBL" id="CAF1185495.1"/>
    </source>
</evidence>
<dbReference type="PROSITE" id="PS51717">
    <property type="entry name" value="G_VLIG"/>
    <property type="match status" value="1"/>
</dbReference>
<dbReference type="EMBL" id="CAJNOQ010008003">
    <property type="protein sequence ID" value="CAF1185495.1"/>
    <property type="molecule type" value="Genomic_DNA"/>
</dbReference>
<dbReference type="OrthoDB" id="1597724at2759"/>
<feature type="non-terminal residue" evidence="2">
    <location>
        <position position="1"/>
    </location>
</feature>
<dbReference type="InterPro" id="IPR027417">
    <property type="entry name" value="P-loop_NTPase"/>
</dbReference>
<feature type="domain" description="VLIG-type G" evidence="1">
    <location>
        <begin position="181"/>
        <end position="254"/>
    </location>
</feature>
<keyword evidence="4" id="KW-1185">Reference proteome</keyword>
<name>A0A814V886_9BILA</name>